<dbReference type="InterPro" id="IPR004401">
    <property type="entry name" value="YbaB/EbfC"/>
</dbReference>
<dbReference type="SUPFAM" id="SSF82607">
    <property type="entry name" value="YbaB-like"/>
    <property type="match status" value="1"/>
</dbReference>
<feature type="compositionally biased region" description="Pro residues" evidence="1">
    <location>
        <begin position="157"/>
        <end position="199"/>
    </location>
</feature>
<accession>A0ABQ3MV36</accession>
<proteinExistence type="predicted"/>
<dbReference type="InterPro" id="IPR036894">
    <property type="entry name" value="YbaB-like_sf"/>
</dbReference>
<evidence type="ECO:0000313" key="3">
    <source>
        <dbReference type="Proteomes" id="UP000605568"/>
    </source>
</evidence>
<dbReference type="Pfam" id="PF02575">
    <property type="entry name" value="YbaB_DNA_bd"/>
    <property type="match status" value="1"/>
</dbReference>
<sequence length="249" mass="26972">MSTISGHGDLKESEAPAVSAEFDQLVAQFERFQSQMKRVDQQFANIGDMQQQLVDLEAVATSADRAVTVVAGPSGSIKDIRLTDQAMRRPPHALAAELMSTLQKAVAEAARRQAGIVEGALGDDMHLKDQVLETQAQLFGMSKEDLRRATEEEAQAPAPPRPPMPPQAPPAPQTGPIRQPPPAPVPPNRQQPPPPPPRRQAPDAPEDFGDQNVLRGDSWQSRSPQPPPQAPPKQGGGYLNLYDDDEDGR</sequence>
<dbReference type="Proteomes" id="UP000605568">
    <property type="component" value="Unassembled WGS sequence"/>
</dbReference>
<gene>
    <name evidence="2" type="ORF">GCM10017774_84180</name>
</gene>
<name>A0ABQ3MV36_9PSEU</name>
<dbReference type="EMBL" id="BNAR01000023">
    <property type="protein sequence ID" value="GHH60167.1"/>
    <property type="molecule type" value="Genomic_DNA"/>
</dbReference>
<protein>
    <recommendedName>
        <fullName evidence="4">YbaB/EbfC DNA-binding family protein</fullName>
    </recommendedName>
</protein>
<keyword evidence="3" id="KW-1185">Reference proteome</keyword>
<dbReference type="Gene3D" id="3.30.1310.10">
    <property type="entry name" value="Nucleoid-associated protein YbaB-like domain"/>
    <property type="match status" value="1"/>
</dbReference>
<evidence type="ECO:0000313" key="2">
    <source>
        <dbReference type="EMBL" id="GHH60167.1"/>
    </source>
</evidence>
<evidence type="ECO:0000256" key="1">
    <source>
        <dbReference type="SAM" id="MobiDB-lite"/>
    </source>
</evidence>
<feature type="region of interest" description="Disordered" evidence="1">
    <location>
        <begin position="145"/>
        <end position="249"/>
    </location>
</feature>
<evidence type="ECO:0008006" key="4">
    <source>
        <dbReference type="Google" id="ProtNLM"/>
    </source>
</evidence>
<organism evidence="2 3">
    <name type="scientific">Lentzea cavernae</name>
    <dbReference type="NCBI Taxonomy" id="2020703"/>
    <lineage>
        <taxon>Bacteria</taxon>
        <taxon>Bacillati</taxon>
        <taxon>Actinomycetota</taxon>
        <taxon>Actinomycetes</taxon>
        <taxon>Pseudonocardiales</taxon>
        <taxon>Pseudonocardiaceae</taxon>
        <taxon>Lentzea</taxon>
    </lineage>
</organism>
<comment type="caution">
    <text evidence="2">The sequence shown here is derived from an EMBL/GenBank/DDBJ whole genome shotgun (WGS) entry which is preliminary data.</text>
</comment>
<reference evidence="3" key="1">
    <citation type="journal article" date="2019" name="Int. J. Syst. Evol. Microbiol.">
        <title>The Global Catalogue of Microorganisms (GCM) 10K type strain sequencing project: providing services to taxonomists for standard genome sequencing and annotation.</title>
        <authorList>
            <consortium name="The Broad Institute Genomics Platform"/>
            <consortium name="The Broad Institute Genome Sequencing Center for Infectious Disease"/>
            <person name="Wu L."/>
            <person name="Ma J."/>
        </authorList>
    </citation>
    <scope>NUCLEOTIDE SEQUENCE [LARGE SCALE GENOMIC DNA]</scope>
    <source>
        <strain evidence="3">CGMCC 4.7367</strain>
    </source>
</reference>